<dbReference type="eggNOG" id="ENOG502RXWE">
    <property type="taxonomic scope" value="Eukaryota"/>
</dbReference>
<dbReference type="InterPro" id="IPR011029">
    <property type="entry name" value="DEATH-like_dom_sf"/>
</dbReference>
<name>W5MMP9_LEPOC</name>
<evidence type="ECO:0000256" key="3">
    <source>
        <dbReference type="ARBA" id="ARBA00015474"/>
    </source>
</evidence>
<dbReference type="GO" id="GO:0005856">
    <property type="term" value="C:cytoskeleton"/>
    <property type="evidence" value="ECO:0007669"/>
    <property type="project" value="UniProtKB-SubCell"/>
</dbReference>
<organism evidence="9 10">
    <name type="scientific">Lepisosteus oculatus</name>
    <name type="common">Spotted gar</name>
    <dbReference type="NCBI Taxonomy" id="7918"/>
    <lineage>
        <taxon>Eukaryota</taxon>
        <taxon>Metazoa</taxon>
        <taxon>Chordata</taxon>
        <taxon>Craniata</taxon>
        <taxon>Vertebrata</taxon>
        <taxon>Euteleostomi</taxon>
        <taxon>Actinopterygii</taxon>
        <taxon>Neopterygii</taxon>
        <taxon>Holostei</taxon>
        <taxon>Semionotiformes</taxon>
        <taxon>Lepisosteidae</taxon>
        <taxon>Lepisosteus</taxon>
    </lineage>
</organism>
<dbReference type="GO" id="GO:0005068">
    <property type="term" value="F:transmembrane receptor protein tyrosine kinase adaptor activity"/>
    <property type="evidence" value="ECO:0000318"/>
    <property type="project" value="GO_Central"/>
</dbReference>
<dbReference type="SUPFAM" id="SSF55044">
    <property type="entry name" value="TRADD, N-terminal domain"/>
    <property type="match status" value="1"/>
</dbReference>
<sequence length="304" mass="33915">METMEEKKVMSDCAAGVWSGSLFLFLCSCSREEDLTALFRDPEKRFAVFKAVKLTLSDAAGGLEGYEILKLHDAQPSLGIQIKFMDEGVCRKFLQSYASGLVQQFFGQHLSRTLSGLKEPTFETQLKAGSETLDNCLPDVDLCLHHVNRAQPDRLQDEEVSELEQQLQSLVLGDREPPSSAQPLVSVGGDTQLPSNSFLFQNRMFGDRQLTTADQQGFASHIGKDWKKVGRSLQRSCKALKGSAIDNLAYEYERDGLYEQAYQLLSKFIQAEGKAAKLSRLIRALEENKLIGIAEILLDVQPQE</sequence>
<reference evidence="10" key="1">
    <citation type="submission" date="2011-12" db="EMBL/GenBank/DDBJ databases">
        <title>The Draft Genome of Lepisosteus oculatus.</title>
        <authorList>
            <consortium name="The Broad Institute Genome Assembly &amp; Analysis Group"/>
            <consortium name="Computational R&amp;D Group"/>
            <consortium name="and Sequencing Platform"/>
            <person name="Di Palma F."/>
            <person name="Alfoldi J."/>
            <person name="Johnson J."/>
            <person name="Berlin A."/>
            <person name="Gnerre S."/>
            <person name="Jaffe D."/>
            <person name="MacCallum I."/>
            <person name="Young S."/>
            <person name="Walker B.J."/>
            <person name="Lander E.S."/>
            <person name="Lindblad-Toh K."/>
        </authorList>
    </citation>
    <scope>NUCLEOTIDE SEQUENCE [LARGE SCALE GENOMIC DNA]</scope>
</reference>
<dbReference type="Bgee" id="ENSLOCG00000007950">
    <property type="expression patterns" value="Expressed in intestine and 13 other cell types or tissues"/>
</dbReference>
<evidence type="ECO:0000256" key="1">
    <source>
        <dbReference type="ARBA" id="ARBA00004123"/>
    </source>
</evidence>
<dbReference type="Ensembl" id="ENSLOCT00000009669.1">
    <property type="protein sequence ID" value="ENSLOCP00000009658.1"/>
    <property type="gene ID" value="ENSLOCG00000007950.1"/>
</dbReference>
<keyword evidence="10" id="KW-1185">Reference proteome</keyword>
<dbReference type="GO" id="GO:0002947">
    <property type="term" value="C:tumor necrosis factor receptor superfamily complex"/>
    <property type="evidence" value="ECO:0000318"/>
    <property type="project" value="GO_Central"/>
</dbReference>
<dbReference type="PANTHER" id="PTHR14913">
    <property type="entry name" value="TUMOR NECROSIS FACTOR RECEPTOR TYPE 1-ASSOCIATED DEATH DOMAIN PROTEIN"/>
    <property type="match status" value="1"/>
</dbReference>
<dbReference type="SMART" id="SM00005">
    <property type="entry name" value="DEATH"/>
    <property type="match status" value="1"/>
</dbReference>
<dbReference type="GO" id="GO:0043065">
    <property type="term" value="P:positive regulation of apoptotic process"/>
    <property type="evidence" value="ECO:0007669"/>
    <property type="project" value="Ensembl"/>
</dbReference>
<evidence type="ECO:0000313" key="10">
    <source>
        <dbReference type="Proteomes" id="UP000018468"/>
    </source>
</evidence>
<dbReference type="EMBL" id="AHAT01020793">
    <property type="status" value="NOT_ANNOTATED_CDS"/>
    <property type="molecule type" value="Genomic_DNA"/>
</dbReference>
<keyword evidence="4" id="KW-0963">Cytoplasm</keyword>
<dbReference type="GO" id="GO:0043123">
    <property type="term" value="P:positive regulation of canonical NF-kappaB signal transduction"/>
    <property type="evidence" value="ECO:0007669"/>
    <property type="project" value="InterPro"/>
</dbReference>
<dbReference type="PROSITE" id="PS51257">
    <property type="entry name" value="PROKAR_LIPOPROTEIN"/>
    <property type="match status" value="1"/>
</dbReference>
<proteinExistence type="predicted"/>
<comment type="subcellular location">
    <subcellularLocation>
        <location evidence="2">Cytoplasm</location>
        <location evidence="2">Cytoskeleton</location>
    </subcellularLocation>
    <subcellularLocation>
        <location evidence="1">Nucleus</location>
    </subcellularLocation>
</comment>
<dbReference type="InterPro" id="IPR035712">
    <property type="entry name" value="TRADD"/>
</dbReference>
<reference evidence="9" key="3">
    <citation type="submission" date="2025-09" db="UniProtKB">
        <authorList>
            <consortium name="Ensembl"/>
        </authorList>
    </citation>
    <scope>IDENTIFICATION</scope>
</reference>
<accession>W5MMP9</accession>
<dbReference type="AlphaFoldDB" id="W5MMP9"/>
<keyword evidence="5" id="KW-0053">Apoptosis</keyword>
<protein>
    <recommendedName>
        <fullName evidence="3">Tumor necrosis factor receptor type 1-associated DEATH domain protein</fullName>
    </recommendedName>
</protein>
<dbReference type="Pfam" id="PF00531">
    <property type="entry name" value="Death"/>
    <property type="match status" value="1"/>
</dbReference>
<evidence type="ECO:0000256" key="5">
    <source>
        <dbReference type="ARBA" id="ARBA00022703"/>
    </source>
</evidence>
<reference evidence="9" key="2">
    <citation type="submission" date="2025-08" db="UniProtKB">
        <authorList>
            <consortium name="Ensembl"/>
        </authorList>
    </citation>
    <scope>IDENTIFICATION</scope>
</reference>
<dbReference type="GO" id="GO:0097191">
    <property type="term" value="P:extrinsic apoptotic signaling pathway"/>
    <property type="evidence" value="ECO:0000318"/>
    <property type="project" value="GO_Central"/>
</dbReference>
<dbReference type="OrthoDB" id="9903238at2759"/>
<evidence type="ECO:0000259" key="8">
    <source>
        <dbReference type="PROSITE" id="PS50017"/>
    </source>
</evidence>
<dbReference type="Gene3D" id="1.10.533.10">
    <property type="entry name" value="Death Domain, Fas"/>
    <property type="match status" value="1"/>
</dbReference>
<dbReference type="OMA" id="QPCSRFL"/>
<dbReference type="GeneTree" id="ENSGT00390000002016"/>
<dbReference type="PROSITE" id="PS50017">
    <property type="entry name" value="DEATH_DOMAIN"/>
    <property type="match status" value="1"/>
</dbReference>
<dbReference type="GeneID" id="102691572"/>
<feature type="domain" description="Death" evidence="8">
    <location>
        <begin position="218"/>
        <end position="301"/>
    </location>
</feature>
<dbReference type="SUPFAM" id="SSF47986">
    <property type="entry name" value="DEATH domain"/>
    <property type="match status" value="1"/>
</dbReference>
<evidence type="ECO:0000256" key="6">
    <source>
        <dbReference type="ARBA" id="ARBA00023212"/>
    </source>
</evidence>
<dbReference type="GO" id="GO:0005634">
    <property type="term" value="C:nucleus"/>
    <property type="evidence" value="ECO:0007669"/>
    <property type="project" value="UniProtKB-SubCell"/>
</dbReference>
<evidence type="ECO:0000256" key="2">
    <source>
        <dbReference type="ARBA" id="ARBA00004245"/>
    </source>
</evidence>
<dbReference type="InParanoid" id="W5MMP9"/>
<dbReference type="CTD" id="8717"/>
<dbReference type="InterPro" id="IPR036729">
    <property type="entry name" value="TRADD_N_sf"/>
</dbReference>
<dbReference type="STRING" id="7918.ENSLOCP00000009658"/>
<dbReference type="FunCoup" id="W5MMP9">
    <property type="interactions" value="1503"/>
</dbReference>
<dbReference type="Pfam" id="PF09034">
    <property type="entry name" value="TRADD_N"/>
    <property type="match status" value="1"/>
</dbReference>
<dbReference type="KEGG" id="loc:102691572"/>
<dbReference type="Gene3D" id="3.30.70.680">
    <property type="entry name" value="TRADD, N-terminal domain"/>
    <property type="match status" value="1"/>
</dbReference>
<evidence type="ECO:0000313" key="9">
    <source>
        <dbReference type="Ensembl" id="ENSLOCP00000009658.1"/>
    </source>
</evidence>
<keyword evidence="7" id="KW-0539">Nucleus</keyword>
<dbReference type="PANTHER" id="PTHR14913:SF0">
    <property type="entry name" value="TUMOR NECROSIS FACTOR RECEPTOR TYPE 1-ASSOCIATED DEATH DOMAIN PROTEIN"/>
    <property type="match status" value="1"/>
</dbReference>
<keyword evidence="6" id="KW-0206">Cytoskeleton</keyword>
<dbReference type="InterPro" id="IPR000488">
    <property type="entry name" value="Death_dom"/>
</dbReference>
<dbReference type="InterPro" id="IPR009095">
    <property type="entry name" value="TRADD_N"/>
</dbReference>
<evidence type="ECO:0000256" key="4">
    <source>
        <dbReference type="ARBA" id="ARBA00022490"/>
    </source>
</evidence>
<dbReference type="Proteomes" id="UP000018468">
    <property type="component" value="Linkage group LG23"/>
</dbReference>
<dbReference type="HOGENOM" id="CLU_052183_0_0_1"/>
<evidence type="ECO:0000256" key="7">
    <source>
        <dbReference type="ARBA" id="ARBA00023242"/>
    </source>
</evidence>